<proteinExistence type="predicted"/>
<evidence type="ECO:0008006" key="5">
    <source>
        <dbReference type="Google" id="ProtNLM"/>
    </source>
</evidence>
<reference evidence="3 4" key="1">
    <citation type="submission" date="2020-08" db="EMBL/GenBank/DDBJ databases">
        <title>Sequencing the genomes of 1000 actinobacteria strains.</title>
        <authorList>
            <person name="Klenk H.-P."/>
        </authorList>
    </citation>
    <scope>NUCLEOTIDE SEQUENCE [LARGE SCALE GENOMIC DNA]</scope>
    <source>
        <strain evidence="3 4">DSM 45582</strain>
    </source>
</reference>
<protein>
    <recommendedName>
        <fullName evidence="5">DUF3105 domain-containing protein</fullName>
    </recommendedName>
</protein>
<feature type="region of interest" description="Disordered" evidence="1">
    <location>
        <begin position="62"/>
        <end position="85"/>
    </location>
</feature>
<feature type="region of interest" description="Disordered" evidence="1">
    <location>
        <begin position="228"/>
        <end position="266"/>
    </location>
</feature>
<accession>A0A840NQR9</accession>
<comment type="caution">
    <text evidence="3">The sequence shown here is derived from an EMBL/GenBank/DDBJ whole genome shotgun (WGS) entry which is preliminary data.</text>
</comment>
<keyword evidence="2" id="KW-0812">Transmembrane</keyword>
<evidence type="ECO:0000256" key="2">
    <source>
        <dbReference type="SAM" id="Phobius"/>
    </source>
</evidence>
<evidence type="ECO:0000313" key="3">
    <source>
        <dbReference type="EMBL" id="MBB5071609.1"/>
    </source>
</evidence>
<organism evidence="3 4">
    <name type="scientific">Saccharopolyspora gloriosae</name>
    <dbReference type="NCBI Taxonomy" id="455344"/>
    <lineage>
        <taxon>Bacteria</taxon>
        <taxon>Bacillati</taxon>
        <taxon>Actinomycetota</taxon>
        <taxon>Actinomycetes</taxon>
        <taxon>Pseudonocardiales</taxon>
        <taxon>Pseudonocardiaceae</taxon>
        <taxon>Saccharopolyspora</taxon>
    </lineage>
</organism>
<sequence length="266" mass="28590">MASGKKNKAMRKARGSVVQQRSIPWMTLSGVGVVLLVAVVVFGYAYVRYADQAESREAQAKAEAAAAPFKPTPQNPDPSKNIPGVETADYAGQQHVTSTQRVAYDKTPPFGGPHDGIWADCTGVVYPQAVRTENMVHSLEHGAVWIAYDPAKVDEAGRAKLSQRVENKPYTMMSPYPELDSPISVQSWGHQVKLDSPDDPRIDQFIAALKQNPNNVYPEVGGSCQAYPGAFDTQNPPPFDPTPPPADAIPMSGEGTQSAPGEMGGQ</sequence>
<dbReference type="InterPro" id="IPR021454">
    <property type="entry name" value="DUF3105"/>
</dbReference>
<feature type="transmembrane region" description="Helical" evidence="2">
    <location>
        <begin position="21"/>
        <end position="47"/>
    </location>
</feature>
<dbReference type="RefSeq" id="WP_184482079.1">
    <property type="nucleotide sequence ID" value="NZ_JACHIV010000001.1"/>
</dbReference>
<feature type="compositionally biased region" description="Pro residues" evidence="1">
    <location>
        <begin position="235"/>
        <end position="247"/>
    </location>
</feature>
<keyword evidence="2" id="KW-1133">Transmembrane helix</keyword>
<dbReference type="Proteomes" id="UP000580474">
    <property type="component" value="Unassembled WGS sequence"/>
</dbReference>
<dbReference type="EMBL" id="JACHIV010000001">
    <property type="protein sequence ID" value="MBB5071609.1"/>
    <property type="molecule type" value="Genomic_DNA"/>
</dbReference>
<keyword evidence="2" id="KW-0472">Membrane</keyword>
<evidence type="ECO:0000256" key="1">
    <source>
        <dbReference type="SAM" id="MobiDB-lite"/>
    </source>
</evidence>
<keyword evidence="4" id="KW-1185">Reference proteome</keyword>
<name>A0A840NQR9_9PSEU</name>
<evidence type="ECO:0000313" key="4">
    <source>
        <dbReference type="Proteomes" id="UP000580474"/>
    </source>
</evidence>
<dbReference type="Pfam" id="PF11303">
    <property type="entry name" value="DUF3105"/>
    <property type="match status" value="1"/>
</dbReference>
<gene>
    <name evidence="3" type="ORF">BJ969_004697</name>
</gene>
<dbReference type="AlphaFoldDB" id="A0A840NQR9"/>